<comment type="caution">
    <text evidence="2">The sequence shown here is derived from an EMBL/GenBank/DDBJ whole genome shotgun (WGS) entry which is preliminary data.</text>
</comment>
<dbReference type="EMBL" id="RYZW01000063">
    <property type="protein sequence ID" value="TDZ54031.1"/>
    <property type="molecule type" value="Genomic_DNA"/>
</dbReference>
<dbReference type="PANTHER" id="PTHR38116:SF1">
    <property type="entry name" value="BZIP DOMAIN-CONTAINING PROTEIN"/>
    <property type="match status" value="1"/>
</dbReference>
<dbReference type="AlphaFoldDB" id="A0A4R8RC86"/>
<proteinExistence type="predicted"/>
<dbReference type="Pfam" id="PF11905">
    <property type="entry name" value="DUF3425"/>
    <property type="match status" value="1"/>
</dbReference>
<dbReference type="PANTHER" id="PTHR38116">
    <property type="entry name" value="CHROMOSOME 7, WHOLE GENOME SHOTGUN SEQUENCE"/>
    <property type="match status" value="1"/>
</dbReference>
<feature type="region of interest" description="Disordered" evidence="1">
    <location>
        <begin position="103"/>
        <end position="138"/>
    </location>
</feature>
<sequence>MSQTNNGCVLEFCRHQSDSSTDIKTFQPPRHSAVSRLQHRISAAHLRKACGSKELQAMTSATVSGVASSVSIDVLPLILHSEEAQCPDDDWTGLRDRAERRKRQNRLDVRAHRRKKATQAREREDVQLSETQSPFSNMLASTSGQHLQVLQWTPPTASTKEKAGKRSHQSKEPQREQQPVLSSTRRPEPRSRSRYKPPSRVPPYYQDPSCWFPLYRDHLIPLVYYNVFRATITNIHILSLTCLLESPCTPNLQTTPLFPAPSSIPSSLRPTTLQTSTPHESWIDIFPSGAMRDNAIRHRDTFDHRELCLNLVGCQANALPREQPGIIAWTDPWHPDGWEVTEKFVDKWRFLLRGCEDVMRATNRWRAMRDEEPLVWELE</sequence>
<dbReference type="InterPro" id="IPR021833">
    <property type="entry name" value="DUF3425"/>
</dbReference>
<name>A0A4R8RC86_COLTR</name>
<feature type="compositionally biased region" description="Polar residues" evidence="1">
    <location>
        <begin position="128"/>
        <end position="138"/>
    </location>
</feature>
<evidence type="ECO:0000313" key="2">
    <source>
        <dbReference type="EMBL" id="TDZ54031.1"/>
    </source>
</evidence>
<reference evidence="2 3" key="1">
    <citation type="submission" date="2018-12" db="EMBL/GenBank/DDBJ databases">
        <title>Genome sequence and assembly of Colletotrichum trifolii.</title>
        <authorList>
            <person name="Gan P."/>
            <person name="Shirasu K."/>
        </authorList>
    </citation>
    <scope>NUCLEOTIDE SEQUENCE [LARGE SCALE GENOMIC DNA]</scope>
    <source>
        <strain evidence="2 3">543-2</strain>
    </source>
</reference>
<evidence type="ECO:0008006" key="4">
    <source>
        <dbReference type="Google" id="ProtNLM"/>
    </source>
</evidence>
<feature type="compositionally biased region" description="Basic and acidic residues" evidence="1">
    <location>
        <begin position="159"/>
        <end position="175"/>
    </location>
</feature>
<dbReference type="Proteomes" id="UP000295703">
    <property type="component" value="Unassembled WGS sequence"/>
</dbReference>
<organism evidence="2 3">
    <name type="scientific">Colletotrichum trifolii</name>
    <dbReference type="NCBI Taxonomy" id="5466"/>
    <lineage>
        <taxon>Eukaryota</taxon>
        <taxon>Fungi</taxon>
        <taxon>Dikarya</taxon>
        <taxon>Ascomycota</taxon>
        <taxon>Pezizomycotina</taxon>
        <taxon>Sordariomycetes</taxon>
        <taxon>Hypocreomycetidae</taxon>
        <taxon>Glomerellales</taxon>
        <taxon>Glomerellaceae</taxon>
        <taxon>Colletotrichum</taxon>
        <taxon>Colletotrichum orbiculare species complex</taxon>
    </lineage>
</organism>
<keyword evidence="3" id="KW-1185">Reference proteome</keyword>
<feature type="region of interest" description="Disordered" evidence="1">
    <location>
        <begin position="156"/>
        <end position="201"/>
    </location>
</feature>
<dbReference type="STRING" id="5466.A0A4R8RC86"/>
<evidence type="ECO:0000256" key="1">
    <source>
        <dbReference type="SAM" id="MobiDB-lite"/>
    </source>
</evidence>
<evidence type="ECO:0000313" key="3">
    <source>
        <dbReference type="Proteomes" id="UP000295703"/>
    </source>
</evidence>
<accession>A0A4R8RC86</accession>
<protein>
    <recommendedName>
        <fullName evidence="4">BZIP domain-containing protein</fullName>
    </recommendedName>
</protein>
<gene>
    <name evidence="2" type="ORF">CTRI78_v006577</name>
</gene>